<keyword evidence="3" id="KW-1185">Reference proteome</keyword>
<proteinExistence type="predicted"/>
<reference evidence="2 3" key="1">
    <citation type="submission" date="2023-06" db="EMBL/GenBank/DDBJ databases">
        <title>Cellulomonas sp. MW4 Whole genome sequence.</title>
        <authorList>
            <person name="Park S."/>
        </authorList>
    </citation>
    <scope>NUCLEOTIDE SEQUENCE [LARGE SCALE GENOMIC DNA]</scope>
    <source>
        <strain evidence="2 3">MW4</strain>
    </source>
</reference>
<feature type="transmembrane region" description="Helical" evidence="1">
    <location>
        <begin position="79"/>
        <end position="102"/>
    </location>
</feature>
<gene>
    <name evidence="2" type="ORF">QRT04_07050</name>
</gene>
<comment type="caution">
    <text evidence="2">The sequence shown here is derived from an EMBL/GenBank/DDBJ whole genome shotgun (WGS) entry which is preliminary data.</text>
</comment>
<name>A0ABT7SER6_9CELL</name>
<accession>A0ABT7SER6</accession>
<feature type="transmembrane region" description="Helical" evidence="1">
    <location>
        <begin position="329"/>
        <end position="349"/>
    </location>
</feature>
<sequence>MTTVELDEHPVAVPPAHPGHWHVTWHGVRTVAALELRQRVRSTRWVVALVAWFVVVGGLTLLISGALSAVDDGADRQRGALLFAAVTFLVLGLGLLVTPTLASTSINGDRAAGTLATLQVTLLTPAEIALGKVLAAWTASCAFLLASVPFLGFAAAVGPTPWWSVLRVVVLVAVLLAAVCGMGLGFSALVARPAGSTVLTFVTVAALVLGTPLLFGVTYPSVEQTESVQVRVQRTDDVTGNPTTCELTTQQRSVAHTERTWWLLALNPFVVMADGAGTSSSLDQAEARNDPLGVLREGVRLARTGASATIDECWGVDGGRVEPTADAPIWPWGLGVNLLLGAAGFVVAVRRLSLPQGKLARGTRVA</sequence>
<dbReference type="Proteomes" id="UP001529338">
    <property type="component" value="Unassembled WGS sequence"/>
</dbReference>
<dbReference type="Pfam" id="PF12679">
    <property type="entry name" value="ABC2_membrane_2"/>
    <property type="match status" value="1"/>
</dbReference>
<keyword evidence="1" id="KW-1133">Transmembrane helix</keyword>
<feature type="transmembrane region" description="Helical" evidence="1">
    <location>
        <begin position="45"/>
        <end position="67"/>
    </location>
</feature>
<dbReference type="EMBL" id="JAUCGQ010000001">
    <property type="protein sequence ID" value="MDM7854683.1"/>
    <property type="molecule type" value="Genomic_DNA"/>
</dbReference>
<protein>
    <submittedName>
        <fullName evidence="2">ABC transporter permease</fullName>
    </submittedName>
</protein>
<keyword evidence="1" id="KW-0812">Transmembrane</keyword>
<organism evidence="2 3">
    <name type="scientific">Cellulomonas alba</name>
    <dbReference type="NCBI Taxonomy" id="3053467"/>
    <lineage>
        <taxon>Bacteria</taxon>
        <taxon>Bacillati</taxon>
        <taxon>Actinomycetota</taxon>
        <taxon>Actinomycetes</taxon>
        <taxon>Micrococcales</taxon>
        <taxon>Cellulomonadaceae</taxon>
        <taxon>Cellulomonas</taxon>
    </lineage>
</organism>
<feature type="transmembrane region" description="Helical" evidence="1">
    <location>
        <begin position="134"/>
        <end position="156"/>
    </location>
</feature>
<dbReference type="PANTHER" id="PTHR43471">
    <property type="entry name" value="ABC TRANSPORTER PERMEASE"/>
    <property type="match status" value="1"/>
</dbReference>
<feature type="transmembrane region" description="Helical" evidence="1">
    <location>
        <begin position="198"/>
        <end position="219"/>
    </location>
</feature>
<dbReference type="RefSeq" id="WP_289454466.1">
    <property type="nucleotide sequence ID" value="NZ_JAUCGQ010000001.1"/>
</dbReference>
<evidence type="ECO:0000313" key="3">
    <source>
        <dbReference type="Proteomes" id="UP001529338"/>
    </source>
</evidence>
<evidence type="ECO:0000256" key="1">
    <source>
        <dbReference type="SAM" id="Phobius"/>
    </source>
</evidence>
<feature type="transmembrane region" description="Helical" evidence="1">
    <location>
        <begin position="168"/>
        <end position="191"/>
    </location>
</feature>
<evidence type="ECO:0000313" key="2">
    <source>
        <dbReference type="EMBL" id="MDM7854683.1"/>
    </source>
</evidence>
<keyword evidence="1" id="KW-0472">Membrane</keyword>